<sequence>MKLYQKKQAAKAVLNNTYYDDSGRIVYKVHTPVQFHNHTTTIAKFLSPDSSSNSGSSQTPAAHGPSTSPTPPEHFKFDDVDELESGIKRHVTDEEDADNEMDDGFQAKGEIPNVFVYLAQIDWRVKKGNVFRFGDGKEVAATKFLRKDKWRERVFTASDGAEYKWVLGLTTSELFINTSPATPIAKFHGRKSGILNPNRVRAHLEIYPAGQHIADEIFLTFVYVEKIRRQ</sequence>
<dbReference type="Pfam" id="PF20236">
    <property type="entry name" value="DUF6593"/>
    <property type="match status" value="1"/>
</dbReference>
<dbReference type="InterPro" id="IPR046528">
    <property type="entry name" value="DUF6593"/>
</dbReference>
<evidence type="ECO:0000313" key="3">
    <source>
        <dbReference type="EMBL" id="THV01016.1"/>
    </source>
</evidence>
<evidence type="ECO:0000313" key="4">
    <source>
        <dbReference type="Proteomes" id="UP000297245"/>
    </source>
</evidence>
<feature type="compositionally biased region" description="Low complexity" evidence="1">
    <location>
        <begin position="47"/>
        <end position="57"/>
    </location>
</feature>
<dbReference type="EMBL" id="ML179095">
    <property type="protein sequence ID" value="THV01016.1"/>
    <property type="molecule type" value="Genomic_DNA"/>
</dbReference>
<keyword evidence="4" id="KW-1185">Reference proteome</keyword>
<accession>A0A4V4HH32</accession>
<evidence type="ECO:0000259" key="2">
    <source>
        <dbReference type="Pfam" id="PF20236"/>
    </source>
</evidence>
<organism evidence="3 4">
    <name type="scientific">Dendrothele bispora (strain CBS 962.96)</name>
    <dbReference type="NCBI Taxonomy" id="1314807"/>
    <lineage>
        <taxon>Eukaryota</taxon>
        <taxon>Fungi</taxon>
        <taxon>Dikarya</taxon>
        <taxon>Basidiomycota</taxon>
        <taxon>Agaricomycotina</taxon>
        <taxon>Agaricomycetes</taxon>
        <taxon>Agaricomycetidae</taxon>
        <taxon>Agaricales</taxon>
        <taxon>Agaricales incertae sedis</taxon>
        <taxon>Dendrothele</taxon>
    </lineage>
</organism>
<protein>
    <recommendedName>
        <fullName evidence="2">DUF6593 domain-containing protein</fullName>
    </recommendedName>
</protein>
<dbReference type="OrthoDB" id="3360976at2759"/>
<dbReference type="Proteomes" id="UP000297245">
    <property type="component" value="Unassembled WGS sequence"/>
</dbReference>
<evidence type="ECO:0000256" key="1">
    <source>
        <dbReference type="SAM" id="MobiDB-lite"/>
    </source>
</evidence>
<reference evidence="3 4" key="1">
    <citation type="journal article" date="2019" name="Nat. Ecol. Evol.">
        <title>Megaphylogeny resolves global patterns of mushroom evolution.</title>
        <authorList>
            <person name="Varga T."/>
            <person name="Krizsan K."/>
            <person name="Foldi C."/>
            <person name="Dima B."/>
            <person name="Sanchez-Garcia M."/>
            <person name="Sanchez-Ramirez S."/>
            <person name="Szollosi G.J."/>
            <person name="Szarkandi J.G."/>
            <person name="Papp V."/>
            <person name="Albert L."/>
            <person name="Andreopoulos W."/>
            <person name="Angelini C."/>
            <person name="Antonin V."/>
            <person name="Barry K.W."/>
            <person name="Bougher N.L."/>
            <person name="Buchanan P."/>
            <person name="Buyck B."/>
            <person name="Bense V."/>
            <person name="Catcheside P."/>
            <person name="Chovatia M."/>
            <person name="Cooper J."/>
            <person name="Damon W."/>
            <person name="Desjardin D."/>
            <person name="Finy P."/>
            <person name="Geml J."/>
            <person name="Haridas S."/>
            <person name="Hughes K."/>
            <person name="Justo A."/>
            <person name="Karasinski D."/>
            <person name="Kautmanova I."/>
            <person name="Kiss B."/>
            <person name="Kocsube S."/>
            <person name="Kotiranta H."/>
            <person name="LaButti K.M."/>
            <person name="Lechner B.E."/>
            <person name="Liimatainen K."/>
            <person name="Lipzen A."/>
            <person name="Lukacs Z."/>
            <person name="Mihaltcheva S."/>
            <person name="Morgado L.N."/>
            <person name="Niskanen T."/>
            <person name="Noordeloos M.E."/>
            <person name="Ohm R.A."/>
            <person name="Ortiz-Santana B."/>
            <person name="Ovrebo C."/>
            <person name="Racz N."/>
            <person name="Riley R."/>
            <person name="Savchenko A."/>
            <person name="Shiryaev A."/>
            <person name="Soop K."/>
            <person name="Spirin V."/>
            <person name="Szebenyi C."/>
            <person name="Tomsovsky M."/>
            <person name="Tulloss R.E."/>
            <person name="Uehling J."/>
            <person name="Grigoriev I.V."/>
            <person name="Vagvolgyi C."/>
            <person name="Papp T."/>
            <person name="Martin F.M."/>
            <person name="Miettinen O."/>
            <person name="Hibbett D.S."/>
            <person name="Nagy L.G."/>
        </authorList>
    </citation>
    <scope>NUCLEOTIDE SEQUENCE [LARGE SCALE GENOMIC DNA]</scope>
    <source>
        <strain evidence="3 4">CBS 962.96</strain>
    </source>
</reference>
<proteinExistence type="predicted"/>
<dbReference type="AlphaFoldDB" id="A0A4V4HH32"/>
<gene>
    <name evidence="3" type="ORF">K435DRAFT_656014</name>
</gene>
<feature type="region of interest" description="Disordered" evidence="1">
    <location>
        <begin position="46"/>
        <end position="75"/>
    </location>
</feature>
<name>A0A4V4HH32_DENBC</name>
<feature type="domain" description="DUF6593" evidence="2">
    <location>
        <begin position="14"/>
        <end position="230"/>
    </location>
</feature>